<keyword evidence="5" id="KW-0862">Zinc</keyword>
<keyword evidence="3" id="KW-0677">Repeat</keyword>
<accession>A0A146FPG6</accession>
<dbReference type="GO" id="GO:0005634">
    <property type="term" value="C:nucleus"/>
    <property type="evidence" value="ECO:0007669"/>
    <property type="project" value="UniProtKB-SubCell"/>
</dbReference>
<dbReference type="Proteomes" id="UP000075230">
    <property type="component" value="Unassembled WGS sequence"/>
</dbReference>
<dbReference type="PROSITE" id="PS50157">
    <property type="entry name" value="ZINC_FINGER_C2H2_2"/>
    <property type="match status" value="1"/>
</dbReference>
<evidence type="ECO:0000256" key="7">
    <source>
        <dbReference type="PROSITE-ProRule" id="PRU00042"/>
    </source>
</evidence>
<reference evidence="10 11" key="1">
    <citation type="journal article" date="2016" name="DNA Res.">
        <title>Genome sequence of Aspergillus luchuensis NBRC 4314.</title>
        <authorList>
            <person name="Yamada O."/>
            <person name="Machida M."/>
            <person name="Hosoyama A."/>
            <person name="Goto M."/>
            <person name="Takahashi T."/>
            <person name="Futagami T."/>
            <person name="Yamagata Y."/>
            <person name="Takeuchi M."/>
            <person name="Kobayashi T."/>
            <person name="Koike H."/>
            <person name="Abe K."/>
            <person name="Asai K."/>
            <person name="Arita M."/>
            <person name="Fujita N."/>
            <person name="Fukuda K."/>
            <person name="Higa K."/>
            <person name="Horikawa H."/>
            <person name="Ishikawa T."/>
            <person name="Jinno K."/>
            <person name="Kato Y."/>
            <person name="Kirimura K."/>
            <person name="Mizutani O."/>
            <person name="Nakasone K."/>
            <person name="Sano M."/>
            <person name="Shiraishi Y."/>
            <person name="Tsukahara M."/>
            <person name="Gomi K."/>
        </authorList>
    </citation>
    <scope>NUCLEOTIDE SEQUENCE [LARGE SCALE GENOMIC DNA]</scope>
    <source>
        <strain evidence="10 11">RIB 2604</strain>
    </source>
</reference>
<dbReference type="InterPro" id="IPR051059">
    <property type="entry name" value="VerF-like"/>
</dbReference>
<dbReference type="InterPro" id="IPR013087">
    <property type="entry name" value="Znf_C2H2_type"/>
</dbReference>
<evidence type="ECO:0000256" key="5">
    <source>
        <dbReference type="ARBA" id="ARBA00022833"/>
    </source>
</evidence>
<evidence type="ECO:0000256" key="4">
    <source>
        <dbReference type="ARBA" id="ARBA00022771"/>
    </source>
</evidence>
<evidence type="ECO:0000259" key="9">
    <source>
        <dbReference type="PROSITE" id="PS50157"/>
    </source>
</evidence>
<comment type="subcellular location">
    <subcellularLocation>
        <location evidence="1">Nucleus</location>
    </subcellularLocation>
</comment>
<evidence type="ECO:0000313" key="11">
    <source>
        <dbReference type="Proteomes" id="UP000075230"/>
    </source>
</evidence>
<gene>
    <name evidence="10" type="ORF">RIB2604_02109170</name>
</gene>
<dbReference type="PROSITE" id="PS00028">
    <property type="entry name" value="ZINC_FINGER_C2H2_1"/>
    <property type="match status" value="1"/>
</dbReference>
<keyword evidence="2" id="KW-0479">Metal-binding</keyword>
<dbReference type="EMBL" id="BCWF01000021">
    <property type="protein sequence ID" value="GAT27229.1"/>
    <property type="molecule type" value="Genomic_DNA"/>
</dbReference>
<evidence type="ECO:0000256" key="6">
    <source>
        <dbReference type="ARBA" id="ARBA00023242"/>
    </source>
</evidence>
<evidence type="ECO:0000256" key="2">
    <source>
        <dbReference type="ARBA" id="ARBA00022723"/>
    </source>
</evidence>
<evidence type="ECO:0000256" key="1">
    <source>
        <dbReference type="ARBA" id="ARBA00004123"/>
    </source>
</evidence>
<dbReference type="VEuPathDB" id="FungiDB:ASPFODRAFT_202265"/>
<dbReference type="FunFam" id="3.30.160.60:FF:003641">
    <property type="match status" value="1"/>
</dbReference>
<name>A0A146FPG6_ASPKA</name>
<keyword evidence="4 7" id="KW-0863">Zinc-finger</keyword>
<dbReference type="Gene3D" id="3.30.160.60">
    <property type="entry name" value="Classic Zinc Finger"/>
    <property type="match status" value="1"/>
</dbReference>
<feature type="compositionally biased region" description="Low complexity" evidence="8">
    <location>
        <begin position="62"/>
        <end position="72"/>
    </location>
</feature>
<dbReference type="PANTHER" id="PTHR40626">
    <property type="entry name" value="MIP31509P"/>
    <property type="match status" value="1"/>
</dbReference>
<dbReference type="GO" id="GO:0000981">
    <property type="term" value="F:DNA-binding transcription factor activity, RNA polymerase II-specific"/>
    <property type="evidence" value="ECO:0007669"/>
    <property type="project" value="InterPro"/>
</dbReference>
<dbReference type="GO" id="GO:0000978">
    <property type="term" value="F:RNA polymerase II cis-regulatory region sequence-specific DNA binding"/>
    <property type="evidence" value="ECO:0007669"/>
    <property type="project" value="InterPro"/>
</dbReference>
<protein>
    <submittedName>
        <fullName evidence="10">C2H2 type zinc finger domain protein</fullName>
    </submittedName>
</protein>
<evidence type="ECO:0000256" key="8">
    <source>
        <dbReference type="SAM" id="MobiDB-lite"/>
    </source>
</evidence>
<evidence type="ECO:0000256" key="3">
    <source>
        <dbReference type="ARBA" id="ARBA00022737"/>
    </source>
</evidence>
<keyword evidence="6" id="KW-0539">Nucleus</keyword>
<dbReference type="GO" id="GO:0000785">
    <property type="term" value="C:chromatin"/>
    <property type="evidence" value="ECO:0007669"/>
    <property type="project" value="TreeGrafter"/>
</dbReference>
<feature type="compositionally biased region" description="Polar residues" evidence="8">
    <location>
        <begin position="100"/>
        <end position="115"/>
    </location>
</feature>
<dbReference type="GO" id="GO:0008270">
    <property type="term" value="F:zinc ion binding"/>
    <property type="evidence" value="ECO:0007669"/>
    <property type="project" value="UniProtKB-KW"/>
</dbReference>
<proteinExistence type="predicted"/>
<evidence type="ECO:0000313" key="10">
    <source>
        <dbReference type="EMBL" id="GAT27229.1"/>
    </source>
</evidence>
<dbReference type="AlphaFoldDB" id="A0A146FPG6"/>
<sequence>MPQSTTSSPTTTTSAVKTLICRVCQKGFSKAEHLRPFICKECRRPFARQDALTRHEKLHTRAANAKQAQVQQSSVHVPPQTTSLDALPWDASRAPAPPIVSTSASNQAWETSQAEQHPGLQHAASDLDFALIWPDSENLFQSIMSSDATDQWQMPLGALPFPPVVQDVNGMNFGSPNSFDDRGSSIGTIPSGGSHQAVRDVTEMVTSSWQSLITHRGPYDVCKGVQLLITALLGQIYGALSKNRVIRTTSQVFRPLGFLWARHCGMLDADPFPMENVPFPNSPSTEKEYKWRTWAAREIQQRALLAYHILDGLVAQMSGDSASTRHVANPLHLPSSEAAFDAGNVDEWIAIMRTQKVEQPSFRLVFRSLFPPIGSFRPLDFQFSAFALRVVLEGLQSLVSDSDESDLAAVGVPGRSGVRRALAQVHETITMSIHLSAPERLEVLLRWHTICLDTMINSTVLCRHVCSRYDITQHVSGGSRTIKPGFDMAKWVNTEDARRALLHAIAIQDIVEQLPRGRAHVIHMPSSLFSATTIYVVFSLAGVANIHLPRTIVWQDALLSRADLNLGCENIRPSTGSETRRFVEEGRTDSPPGMGAVRNLLYEMNSLQKLFRCMFSQWGIAHDMEEIIDQWITLCH</sequence>
<dbReference type="SUPFAM" id="SSF57667">
    <property type="entry name" value="beta-beta-alpha zinc fingers"/>
    <property type="match status" value="1"/>
</dbReference>
<feature type="domain" description="C2H2-type" evidence="9">
    <location>
        <begin position="37"/>
        <end position="64"/>
    </location>
</feature>
<feature type="compositionally biased region" description="Polar residues" evidence="8">
    <location>
        <begin position="73"/>
        <end position="84"/>
    </location>
</feature>
<dbReference type="InterPro" id="IPR036236">
    <property type="entry name" value="Znf_C2H2_sf"/>
</dbReference>
<feature type="region of interest" description="Disordered" evidence="8">
    <location>
        <begin position="57"/>
        <end position="119"/>
    </location>
</feature>
<reference evidence="11" key="2">
    <citation type="submission" date="2016-02" db="EMBL/GenBank/DDBJ databases">
        <title>Genome sequencing of Aspergillus luchuensis NBRC 4314.</title>
        <authorList>
            <person name="Yamada O."/>
        </authorList>
    </citation>
    <scope>NUCLEOTIDE SEQUENCE [LARGE SCALE GENOMIC DNA]</scope>
    <source>
        <strain evidence="11">RIB 2604</strain>
    </source>
</reference>
<comment type="caution">
    <text evidence="10">The sequence shown here is derived from an EMBL/GenBank/DDBJ whole genome shotgun (WGS) entry which is preliminary data.</text>
</comment>
<organism evidence="10 11">
    <name type="scientific">Aspergillus kawachii</name>
    <name type="common">White koji mold</name>
    <name type="synonym">Aspergillus awamori var. kawachi</name>
    <dbReference type="NCBI Taxonomy" id="1069201"/>
    <lineage>
        <taxon>Eukaryota</taxon>
        <taxon>Fungi</taxon>
        <taxon>Dikarya</taxon>
        <taxon>Ascomycota</taxon>
        <taxon>Pezizomycotina</taxon>
        <taxon>Eurotiomycetes</taxon>
        <taxon>Eurotiomycetidae</taxon>
        <taxon>Eurotiales</taxon>
        <taxon>Aspergillaceae</taxon>
        <taxon>Aspergillus</taxon>
        <taxon>Aspergillus subgen. Circumdati</taxon>
    </lineage>
</organism>
<dbReference type="Pfam" id="PF00096">
    <property type="entry name" value="zf-C2H2"/>
    <property type="match status" value="1"/>
</dbReference>
<dbReference type="PANTHER" id="PTHR40626:SF14">
    <property type="entry name" value="C2H2 TYPE ZINC FINGER DOMAIN PROTEIN (AFU_ORTHOLOGUE AFUA_1G02360)"/>
    <property type="match status" value="1"/>
</dbReference>